<feature type="transmembrane region" description="Helical" evidence="12">
    <location>
        <begin position="181"/>
        <end position="200"/>
    </location>
</feature>
<comment type="subcellular location">
    <subcellularLocation>
        <location evidence="2">Membrane</location>
        <topology evidence="2">Multi-pass membrane protein</topology>
    </subcellularLocation>
</comment>
<dbReference type="EMBL" id="OC857387">
    <property type="protein sequence ID" value="CAD7625111.1"/>
    <property type="molecule type" value="Genomic_DNA"/>
</dbReference>
<keyword evidence="4" id="KW-0349">Heme</keyword>
<feature type="compositionally biased region" description="Basic and acidic residues" evidence="11">
    <location>
        <begin position="39"/>
        <end position="50"/>
    </location>
</feature>
<dbReference type="EMBL" id="CAJPIZ010002812">
    <property type="protein sequence ID" value="CAG2105541.1"/>
    <property type="molecule type" value="Genomic_DNA"/>
</dbReference>
<keyword evidence="8 12" id="KW-1133">Transmembrane helix</keyword>
<evidence type="ECO:0000256" key="10">
    <source>
        <dbReference type="ARBA" id="ARBA00023136"/>
    </source>
</evidence>
<accession>A0A7R9PXZ4</accession>
<dbReference type="InterPro" id="IPR043205">
    <property type="entry name" value="CYB561/CYBRD1-like"/>
</dbReference>
<feature type="compositionally biased region" description="Polar residues" evidence="11">
    <location>
        <begin position="19"/>
        <end position="37"/>
    </location>
</feature>
<keyword evidence="9" id="KW-0408">Iron</keyword>
<evidence type="ECO:0000313" key="14">
    <source>
        <dbReference type="EMBL" id="CAD7625111.1"/>
    </source>
</evidence>
<feature type="transmembrane region" description="Helical" evidence="12">
    <location>
        <begin position="318"/>
        <end position="337"/>
    </location>
</feature>
<keyword evidence="15" id="KW-1185">Reference proteome</keyword>
<evidence type="ECO:0000256" key="9">
    <source>
        <dbReference type="ARBA" id="ARBA00023004"/>
    </source>
</evidence>
<protein>
    <recommendedName>
        <fullName evidence="13">Cytochrome b561 domain-containing protein</fullName>
    </recommendedName>
</protein>
<evidence type="ECO:0000259" key="13">
    <source>
        <dbReference type="PROSITE" id="PS50939"/>
    </source>
</evidence>
<evidence type="ECO:0000256" key="8">
    <source>
        <dbReference type="ARBA" id="ARBA00022989"/>
    </source>
</evidence>
<evidence type="ECO:0000256" key="4">
    <source>
        <dbReference type="ARBA" id="ARBA00022617"/>
    </source>
</evidence>
<evidence type="ECO:0000256" key="2">
    <source>
        <dbReference type="ARBA" id="ARBA00004141"/>
    </source>
</evidence>
<feature type="domain" description="Cytochrome b561" evidence="13">
    <location>
        <begin position="112"/>
        <end position="339"/>
    </location>
</feature>
<dbReference type="GO" id="GO:0046872">
    <property type="term" value="F:metal ion binding"/>
    <property type="evidence" value="ECO:0007669"/>
    <property type="project" value="UniProtKB-KW"/>
</dbReference>
<feature type="transmembrane region" description="Helical" evidence="12">
    <location>
        <begin position="212"/>
        <end position="244"/>
    </location>
</feature>
<evidence type="ECO:0000256" key="6">
    <source>
        <dbReference type="ARBA" id="ARBA00022723"/>
    </source>
</evidence>
<feature type="transmembrane region" description="Helical" evidence="12">
    <location>
        <begin position="149"/>
        <end position="169"/>
    </location>
</feature>
<keyword evidence="10 12" id="KW-0472">Membrane</keyword>
<feature type="transmembrane region" description="Helical" evidence="12">
    <location>
        <begin position="106"/>
        <end position="129"/>
    </location>
</feature>
<dbReference type="PANTHER" id="PTHR10106:SF0">
    <property type="entry name" value="LD36721P"/>
    <property type="match status" value="1"/>
</dbReference>
<dbReference type="Proteomes" id="UP000759131">
    <property type="component" value="Unassembled WGS sequence"/>
</dbReference>
<dbReference type="InterPro" id="IPR006593">
    <property type="entry name" value="Cyt_b561/ferric_Rdtase_TM"/>
</dbReference>
<evidence type="ECO:0000313" key="15">
    <source>
        <dbReference type="Proteomes" id="UP000759131"/>
    </source>
</evidence>
<dbReference type="Gene3D" id="1.20.120.1770">
    <property type="match status" value="1"/>
</dbReference>
<dbReference type="SMART" id="SM00665">
    <property type="entry name" value="B561"/>
    <property type="match status" value="1"/>
</dbReference>
<evidence type="ECO:0000256" key="5">
    <source>
        <dbReference type="ARBA" id="ARBA00022692"/>
    </source>
</evidence>
<comment type="cofactor">
    <cofactor evidence="1">
        <name>heme b</name>
        <dbReference type="ChEBI" id="CHEBI:60344"/>
    </cofactor>
</comment>
<evidence type="ECO:0000256" key="12">
    <source>
        <dbReference type="SAM" id="Phobius"/>
    </source>
</evidence>
<keyword evidence="6" id="KW-0479">Metal-binding</keyword>
<sequence length="363" mass="40694">MSSEELDEFFDANDHFIHTTDNATDNPQTLRSVADETTTADHKTDRETTRASDGSDGSAGTAKPKPDNAVDNEMESNRLEVMIVNEDDIRINADDIEMAATDSVQFMVYVMAILVVNLYIISSTIHWIYNYLGGIDWSLADKTHFNTHIFFMCLGVCGLSLGMLTHRIFRGLSSSALKCMHTTITLFTVVFFVIGVYAVFVSLDAMQCVHIYSVHACVGLIAILAFILQWLSGLIIFLFPRFVYEIQILLTPIHNFLGRLVFTVFCGTAIVGISDKLRITVTDLEGLGPIDKTNRSHIDSSIIRRETYTHWNIPNEAILANVIAIAFLLNAILVNFISSNDTYRRRLLPEEQGIEVKTNLKIK</sequence>
<evidence type="ECO:0000256" key="3">
    <source>
        <dbReference type="ARBA" id="ARBA00022448"/>
    </source>
</evidence>
<proteinExistence type="predicted"/>
<gene>
    <name evidence="14" type="ORF">OSB1V03_LOCUS5547</name>
</gene>
<dbReference type="GO" id="GO:0016491">
    <property type="term" value="F:oxidoreductase activity"/>
    <property type="evidence" value="ECO:0007669"/>
    <property type="project" value="InterPro"/>
</dbReference>
<feature type="region of interest" description="Disordered" evidence="11">
    <location>
        <begin position="18"/>
        <end position="76"/>
    </location>
</feature>
<dbReference type="PROSITE" id="PS50939">
    <property type="entry name" value="CYTOCHROME_B561"/>
    <property type="match status" value="1"/>
</dbReference>
<evidence type="ECO:0000256" key="1">
    <source>
        <dbReference type="ARBA" id="ARBA00001970"/>
    </source>
</evidence>
<evidence type="ECO:0000256" key="11">
    <source>
        <dbReference type="SAM" id="MobiDB-lite"/>
    </source>
</evidence>
<name>A0A7R9PXZ4_9ACAR</name>
<dbReference type="AlphaFoldDB" id="A0A7R9PXZ4"/>
<organism evidence="14">
    <name type="scientific">Medioppia subpectinata</name>
    <dbReference type="NCBI Taxonomy" id="1979941"/>
    <lineage>
        <taxon>Eukaryota</taxon>
        <taxon>Metazoa</taxon>
        <taxon>Ecdysozoa</taxon>
        <taxon>Arthropoda</taxon>
        <taxon>Chelicerata</taxon>
        <taxon>Arachnida</taxon>
        <taxon>Acari</taxon>
        <taxon>Acariformes</taxon>
        <taxon>Sarcoptiformes</taxon>
        <taxon>Oribatida</taxon>
        <taxon>Brachypylina</taxon>
        <taxon>Oppioidea</taxon>
        <taxon>Oppiidae</taxon>
        <taxon>Medioppia</taxon>
    </lineage>
</organism>
<keyword evidence="7" id="KW-0249">Electron transport</keyword>
<dbReference type="GO" id="GO:0016020">
    <property type="term" value="C:membrane"/>
    <property type="evidence" value="ECO:0007669"/>
    <property type="project" value="UniProtKB-SubCell"/>
</dbReference>
<dbReference type="OrthoDB" id="907479at2759"/>
<keyword evidence="5 12" id="KW-0812">Transmembrane</keyword>
<dbReference type="Pfam" id="PF03188">
    <property type="entry name" value="Cytochrom_B561"/>
    <property type="match status" value="1"/>
</dbReference>
<dbReference type="PANTHER" id="PTHR10106">
    <property type="entry name" value="CYTOCHROME B561-RELATED"/>
    <property type="match status" value="1"/>
</dbReference>
<reference evidence="14" key="1">
    <citation type="submission" date="2020-11" db="EMBL/GenBank/DDBJ databases">
        <authorList>
            <person name="Tran Van P."/>
        </authorList>
    </citation>
    <scope>NUCLEOTIDE SEQUENCE</scope>
</reference>
<keyword evidence="3" id="KW-0813">Transport</keyword>
<feature type="transmembrane region" description="Helical" evidence="12">
    <location>
        <begin position="256"/>
        <end position="274"/>
    </location>
</feature>
<evidence type="ECO:0000256" key="7">
    <source>
        <dbReference type="ARBA" id="ARBA00022982"/>
    </source>
</evidence>